<dbReference type="Proteomes" id="UP001642360">
    <property type="component" value="Unassembled WGS sequence"/>
</dbReference>
<protein>
    <submittedName>
        <fullName evidence="3">Uncharacterized protein</fullName>
    </submittedName>
</protein>
<dbReference type="AlphaFoldDB" id="A0ABC8RCI6"/>
<proteinExistence type="predicted"/>
<keyword evidence="2" id="KW-0472">Membrane</keyword>
<evidence type="ECO:0000313" key="4">
    <source>
        <dbReference type="Proteomes" id="UP001642360"/>
    </source>
</evidence>
<comment type="caution">
    <text evidence="3">The sequence shown here is derived from an EMBL/GenBank/DDBJ whole genome shotgun (WGS) entry which is preliminary data.</text>
</comment>
<organism evidence="3 4">
    <name type="scientific">Ilex paraguariensis</name>
    <name type="common">yerba mate</name>
    <dbReference type="NCBI Taxonomy" id="185542"/>
    <lineage>
        <taxon>Eukaryota</taxon>
        <taxon>Viridiplantae</taxon>
        <taxon>Streptophyta</taxon>
        <taxon>Embryophyta</taxon>
        <taxon>Tracheophyta</taxon>
        <taxon>Spermatophyta</taxon>
        <taxon>Magnoliopsida</taxon>
        <taxon>eudicotyledons</taxon>
        <taxon>Gunneridae</taxon>
        <taxon>Pentapetalae</taxon>
        <taxon>asterids</taxon>
        <taxon>campanulids</taxon>
        <taxon>Aquifoliales</taxon>
        <taxon>Aquifoliaceae</taxon>
        <taxon>Ilex</taxon>
    </lineage>
</organism>
<evidence type="ECO:0000313" key="3">
    <source>
        <dbReference type="EMBL" id="CAK9141992.1"/>
    </source>
</evidence>
<keyword evidence="2" id="KW-0812">Transmembrane</keyword>
<keyword evidence="4" id="KW-1185">Reference proteome</keyword>
<evidence type="ECO:0000256" key="1">
    <source>
        <dbReference type="SAM" id="MobiDB-lite"/>
    </source>
</evidence>
<evidence type="ECO:0000256" key="2">
    <source>
        <dbReference type="SAM" id="Phobius"/>
    </source>
</evidence>
<reference evidence="3 4" key="1">
    <citation type="submission" date="2024-02" db="EMBL/GenBank/DDBJ databases">
        <authorList>
            <person name="Vignale AGUSTIN F."/>
            <person name="Sosa J E."/>
            <person name="Modenutti C."/>
        </authorList>
    </citation>
    <scope>NUCLEOTIDE SEQUENCE [LARGE SCALE GENOMIC DNA]</scope>
</reference>
<name>A0ABC8RCI6_9AQUA</name>
<dbReference type="EMBL" id="CAUOFW020001187">
    <property type="protein sequence ID" value="CAK9141992.1"/>
    <property type="molecule type" value="Genomic_DNA"/>
</dbReference>
<gene>
    <name evidence="3" type="ORF">ILEXP_LOCUS9623</name>
</gene>
<keyword evidence="2" id="KW-1133">Transmembrane helix</keyword>
<sequence length="142" mass="15451">MWTQSPVELSNFAVCMPSLLLTSLLFFSGNKGAGRIPLNWEIRSGIALVGPSSTPNRVAGYHAPNGFQLRHKARGWLHNMVSPQDLMLQLFSLQRQGTSPNRNGENSSAGLDLLELILTFDANSDGSSDEGRDNSGAEDCFE</sequence>
<feature type="transmembrane region" description="Helical" evidence="2">
    <location>
        <begin position="6"/>
        <end position="27"/>
    </location>
</feature>
<feature type="region of interest" description="Disordered" evidence="1">
    <location>
        <begin position="122"/>
        <end position="142"/>
    </location>
</feature>
<accession>A0ABC8RCI6</accession>